<dbReference type="Proteomes" id="UP001164743">
    <property type="component" value="Chromosome 8A"/>
</dbReference>
<evidence type="ECO:0000313" key="2">
    <source>
        <dbReference type="Proteomes" id="UP001164743"/>
    </source>
</evidence>
<dbReference type="EMBL" id="CP110428">
    <property type="protein sequence ID" value="WAQ87124.1"/>
    <property type="molecule type" value="Genomic_DNA"/>
</dbReference>
<organism evidence="1 2">
    <name type="scientific">Puccinia triticina</name>
    <dbReference type="NCBI Taxonomy" id="208348"/>
    <lineage>
        <taxon>Eukaryota</taxon>
        <taxon>Fungi</taxon>
        <taxon>Dikarya</taxon>
        <taxon>Basidiomycota</taxon>
        <taxon>Pucciniomycotina</taxon>
        <taxon>Pucciniomycetes</taxon>
        <taxon>Pucciniales</taxon>
        <taxon>Pucciniaceae</taxon>
        <taxon>Puccinia</taxon>
    </lineage>
</organism>
<reference evidence="1" key="1">
    <citation type="submission" date="2022-10" db="EMBL/GenBank/DDBJ databases">
        <title>Puccinia triticina Genome sequencing and assembly.</title>
        <authorList>
            <person name="Li C."/>
        </authorList>
    </citation>
    <scope>NUCLEOTIDE SEQUENCE</scope>
    <source>
        <strain evidence="1">Pt15</strain>
    </source>
</reference>
<proteinExistence type="predicted"/>
<name>A0ABY7CPK6_9BASI</name>
<accession>A0ABY7CPK6</accession>
<dbReference type="RefSeq" id="XP_053022679.1">
    <property type="nucleotide sequence ID" value="XM_053171670.1"/>
</dbReference>
<keyword evidence="2" id="KW-1185">Reference proteome</keyword>
<gene>
    <name evidence="1" type="ORF">PtA15_8A25</name>
</gene>
<protein>
    <submittedName>
        <fullName evidence="1">Uncharacterized protein</fullName>
    </submittedName>
</protein>
<dbReference type="GeneID" id="77812554"/>
<sequence length="153" mass="17972">MQWAIEKSKKIDNIGALLQDYQTGHVVPSSEGQDQLQQICSENGFPVTVLQSIFSNLAKSHCRLWMSWNCHCLELLRWSRPFVETAHEAEENLKEQWDLLIMNSQEIWRKLIGVETVMMEFETPDDQEEEDVLEDEALQFHENPFPFNQTEDM</sequence>
<evidence type="ECO:0000313" key="1">
    <source>
        <dbReference type="EMBL" id="WAQ87124.1"/>
    </source>
</evidence>